<proteinExistence type="predicted"/>
<protein>
    <submittedName>
        <fullName evidence="2">PRC-barrel domain protein</fullName>
    </submittedName>
</protein>
<sequence>MLRSMKDLEDYAIRATDGVIGLVKDFYFDDQAWAIRYLVVDTGTWLSSRKVLISPIAIGQPNWAERVLPVAITKEQVKNSPDIDTEKPVSRQHEMRYFGYYGYPYYWGGGGLWASGAYPNMTLPAYAGFDSTPHPSQLEADKGFVEAASVQAEQARHRNDDPHLRSCKAVIDNHIQASDGDIGHVQGMLVDEQTWAIRYLIVDTSNWWLGHQVLIAPQWIEEVSWADATVTLKLTQQAVKDAPPYDPALPLDRIQEAGIHAHYGRPGYWAGETKRDAPPGR</sequence>
<reference evidence="2" key="1">
    <citation type="submission" date="2016-10" db="EMBL/GenBank/DDBJ databases">
        <title>Sequence of Gallionella enrichment culture.</title>
        <authorList>
            <person name="Poehlein A."/>
            <person name="Muehling M."/>
            <person name="Daniel R."/>
        </authorList>
    </citation>
    <scope>NUCLEOTIDE SEQUENCE</scope>
</reference>
<evidence type="ECO:0000259" key="1">
    <source>
        <dbReference type="Pfam" id="PF05239"/>
    </source>
</evidence>
<dbReference type="InterPro" id="IPR027275">
    <property type="entry name" value="PRC-brl_dom"/>
</dbReference>
<accession>A0A1J5RV34</accession>
<gene>
    <name evidence="2" type="ORF">GALL_221810</name>
</gene>
<dbReference type="InterPro" id="IPR014747">
    <property type="entry name" value="Bac_photo_RC_H_C"/>
</dbReference>
<name>A0A1J5RV34_9ZZZZ</name>
<feature type="domain" description="PRC-barrel" evidence="1">
    <location>
        <begin position="7"/>
        <end position="54"/>
    </location>
</feature>
<dbReference type="EMBL" id="MLJW01000159">
    <property type="protein sequence ID" value="OIQ95839.1"/>
    <property type="molecule type" value="Genomic_DNA"/>
</dbReference>
<evidence type="ECO:0000313" key="2">
    <source>
        <dbReference type="EMBL" id="OIQ95839.1"/>
    </source>
</evidence>
<dbReference type="SUPFAM" id="SSF50346">
    <property type="entry name" value="PRC-barrel domain"/>
    <property type="match status" value="2"/>
</dbReference>
<organism evidence="2">
    <name type="scientific">mine drainage metagenome</name>
    <dbReference type="NCBI Taxonomy" id="410659"/>
    <lineage>
        <taxon>unclassified sequences</taxon>
        <taxon>metagenomes</taxon>
        <taxon>ecological metagenomes</taxon>
    </lineage>
</organism>
<dbReference type="GO" id="GO:0019684">
    <property type="term" value="P:photosynthesis, light reaction"/>
    <property type="evidence" value="ECO:0007669"/>
    <property type="project" value="InterPro"/>
</dbReference>
<dbReference type="Pfam" id="PF05239">
    <property type="entry name" value="PRC"/>
    <property type="match status" value="1"/>
</dbReference>
<dbReference type="Gene3D" id="3.90.50.10">
    <property type="entry name" value="Photosynthetic Reaction Center, subunit H, domain 2"/>
    <property type="match status" value="2"/>
</dbReference>
<dbReference type="GO" id="GO:0030077">
    <property type="term" value="C:plasma membrane light-harvesting complex"/>
    <property type="evidence" value="ECO:0007669"/>
    <property type="project" value="InterPro"/>
</dbReference>
<dbReference type="InterPro" id="IPR011033">
    <property type="entry name" value="PRC_barrel-like_sf"/>
</dbReference>
<comment type="caution">
    <text evidence="2">The sequence shown here is derived from an EMBL/GenBank/DDBJ whole genome shotgun (WGS) entry which is preliminary data.</text>
</comment>
<dbReference type="AlphaFoldDB" id="A0A1J5RV34"/>